<dbReference type="InterPro" id="IPR009056">
    <property type="entry name" value="Cyt_c-like_dom"/>
</dbReference>
<dbReference type="GO" id="GO:0046872">
    <property type="term" value="F:metal ion binding"/>
    <property type="evidence" value="ECO:0007669"/>
    <property type="project" value="UniProtKB-KW"/>
</dbReference>
<evidence type="ECO:0000256" key="3">
    <source>
        <dbReference type="ARBA" id="ARBA00022723"/>
    </source>
</evidence>
<gene>
    <name evidence="8" type="ordered locus">Zmob_0191</name>
</gene>
<keyword evidence="8" id="KW-0575">Peroxidase</keyword>
<reference evidence="8 9" key="1">
    <citation type="journal article" date="2011" name="J. Bacteriol.">
        <title>Genome sequence of the ethanol-producing Zymomonas mobilis subsp. mobilis lectotype strain ATCC 10988.</title>
        <authorList>
            <person name="Pappas K.M."/>
            <person name="Kouvelis V.N."/>
            <person name="Saunders E."/>
            <person name="Brettin T.S."/>
            <person name="Bruce D."/>
            <person name="Detter C."/>
            <person name="Balakireva M."/>
            <person name="Han C.S."/>
            <person name="Savvakis G."/>
            <person name="Kyrpides N.C."/>
            <person name="Typas M.A."/>
        </authorList>
    </citation>
    <scope>NUCLEOTIDE SEQUENCE [LARGE SCALE GENOMIC DNA]</scope>
    <source>
        <strain evidence="9">ATCC 10988 / DSM 424 / CCUG 17860 / LMG 404 / NCIMB 8938 / NRRL B-806 / ZM1</strain>
    </source>
</reference>
<dbReference type="RefSeq" id="WP_014500375.1">
    <property type="nucleotide sequence ID" value="NC_017262.1"/>
</dbReference>
<dbReference type="SMART" id="SM01235">
    <property type="entry name" value="Haem_bd"/>
    <property type="match status" value="1"/>
</dbReference>
<dbReference type="Proteomes" id="UP000001494">
    <property type="component" value="Chromosome"/>
</dbReference>
<dbReference type="Pfam" id="PF14376">
    <property type="entry name" value="Haem_bd"/>
    <property type="match status" value="1"/>
</dbReference>
<dbReference type="InterPro" id="IPR025992">
    <property type="entry name" value="Haem-bd"/>
</dbReference>
<evidence type="ECO:0000256" key="5">
    <source>
        <dbReference type="ARBA" id="ARBA00023004"/>
    </source>
</evidence>
<dbReference type="GeneID" id="79903739"/>
<keyword evidence="3 6" id="KW-0479">Metal-binding</keyword>
<dbReference type="GO" id="GO:0004130">
    <property type="term" value="F:cytochrome-c peroxidase activity"/>
    <property type="evidence" value="ECO:0007669"/>
    <property type="project" value="UniProtKB-EC"/>
</dbReference>
<evidence type="ECO:0000313" key="8">
    <source>
        <dbReference type="EMBL" id="AEH62043.1"/>
    </source>
</evidence>
<dbReference type="eggNOG" id="COG1858">
    <property type="taxonomic scope" value="Bacteria"/>
</dbReference>
<evidence type="ECO:0000313" key="9">
    <source>
        <dbReference type="Proteomes" id="UP000001494"/>
    </source>
</evidence>
<proteinExistence type="predicted"/>
<dbReference type="PANTHER" id="PTHR30600:SF7">
    <property type="entry name" value="CYTOCHROME C PEROXIDASE-RELATED"/>
    <property type="match status" value="1"/>
</dbReference>
<dbReference type="GO" id="GO:0020037">
    <property type="term" value="F:heme binding"/>
    <property type="evidence" value="ECO:0007669"/>
    <property type="project" value="InterPro"/>
</dbReference>
<dbReference type="OrthoDB" id="9805202at2"/>
<dbReference type="Pfam" id="PF03150">
    <property type="entry name" value="CCP_MauG"/>
    <property type="match status" value="1"/>
</dbReference>
<organism evidence="8 9">
    <name type="scientific">Zymomonas mobilis subsp. mobilis (strain ATCC 10988 / DSM 424 / LMG 404 / NCIMB 8938 / NRRL B-806 / ZM1)</name>
    <dbReference type="NCBI Taxonomy" id="555217"/>
    <lineage>
        <taxon>Bacteria</taxon>
        <taxon>Pseudomonadati</taxon>
        <taxon>Pseudomonadota</taxon>
        <taxon>Alphaproteobacteria</taxon>
        <taxon>Sphingomonadales</taxon>
        <taxon>Zymomonadaceae</taxon>
        <taxon>Zymomonas</taxon>
    </lineage>
</organism>
<dbReference type="EC" id="1.11.1.5" evidence="8"/>
<evidence type="ECO:0000256" key="6">
    <source>
        <dbReference type="PROSITE-ProRule" id="PRU00433"/>
    </source>
</evidence>
<dbReference type="PANTHER" id="PTHR30600">
    <property type="entry name" value="CYTOCHROME C PEROXIDASE-RELATED"/>
    <property type="match status" value="1"/>
</dbReference>
<dbReference type="Gene3D" id="1.10.760.10">
    <property type="entry name" value="Cytochrome c-like domain"/>
    <property type="match status" value="2"/>
</dbReference>
<keyword evidence="5 6" id="KW-0408">Iron</keyword>
<dbReference type="GO" id="GO:0009055">
    <property type="term" value="F:electron transfer activity"/>
    <property type="evidence" value="ECO:0007669"/>
    <property type="project" value="InterPro"/>
</dbReference>
<dbReference type="InterPro" id="IPR051395">
    <property type="entry name" value="Cytochrome_c_Peroxidase/MauG"/>
</dbReference>
<dbReference type="Pfam" id="PF00034">
    <property type="entry name" value="Cytochrom_C"/>
    <property type="match status" value="1"/>
</dbReference>
<evidence type="ECO:0000256" key="1">
    <source>
        <dbReference type="ARBA" id="ARBA00004196"/>
    </source>
</evidence>
<name>A0A0H3FW45_ZYMMA</name>
<dbReference type="HOGENOM" id="CLU_034652_2_0_5"/>
<dbReference type="EMBL" id="CP002850">
    <property type="protein sequence ID" value="AEH62043.1"/>
    <property type="molecule type" value="Genomic_DNA"/>
</dbReference>
<evidence type="ECO:0000259" key="7">
    <source>
        <dbReference type="PROSITE" id="PS51007"/>
    </source>
</evidence>
<evidence type="ECO:0000256" key="4">
    <source>
        <dbReference type="ARBA" id="ARBA00023002"/>
    </source>
</evidence>
<protein>
    <submittedName>
        <fullName evidence="8">Cytochrome-c peroxidase</fullName>
        <ecNumber evidence="8">1.11.1.5</ecNumber>
    </submittedName>
</protein>
<sequence length="481" mass="53267" precursor="true">MNIKALFGSAVVLAVVAYGATTSYLVHYDHETAPKLSSLSPTNNNPKAKAAFDTIAEARCDYCHTKDAKLPFYASLPVAKQLMQRDIKRGLQHFQIQPVLNALEKGEAVDEESLARMQFVVEHDMMPPKMYLTMHWHAALGEKGKKAMLEWIKESRIKNYDAAGLVAPQFQSEPIQPIPAADFSDKEKIALGERLFFDKQLSGDGTLNCASCHGLNKGGVDNLVTSTGIKGQKGPINAPTVYNSVYNKLQFWDGRAKDLQEQAAGPVMNPLEMGSHDWAEVSKRVMAQPGYKEAFTKVYGGQANQERITNAIAVYEATLVTPDSRFDQYLKGHENAINEQEKRGYALFKDLGCASCHVGKAMGGQSFEVMGLEGDYFGKRGHPSDADQGRFSQTHNALDMHRFNVPTLRNIELTAPYFHDGSAKTLEEAVREMVRYQTQKGQIPEKDVQDIVAFLKTQTGSYRGHNLATITEEEAGILPSK</sequence>
<keyword evidence="2 6" id="KW-0349">Heme</keyword>
<dbReference type="KEGG" id="zmm:Zmob_0191"/>
<evidence type="ECO:0000256" key="2">
    <source>
        <dbReference type="ARBA" id="ARBA00022617"/>
    </source>
</evidence>
<dbReference type="AlphaFoldDB" id="A0A0H3FW45"/>
<dbReference type="SUPFAM" id="SSF46626">
    <property type="entry name" value="Cytochrome c"/>
    <property type="match status" value="2"/>
</dbReference>
<feature type="domain" description="Cytochrome c" evidence="7">
    <location>
        <begin position="339"/>
        <end position="459"/>
    </location>
</feature>
<dbReference type="InterPro" id="IPR036909">
    <property type="entry name" value="Cyt_c-like_dom_sf"/>
</dbReference>
<keyword evidence="4 8" id="KW-0560">Oxidoreductase</keyword>
<dbReference type="GO" id="GO:0030313">
    <property type="term" value="C:cell envelope"/>
    <property type="evidence" value="ECO:0007669"/>
    <property type="project" value="UniProtKB-SubCell"/>
</dbReference>
<comment type="subcellular location">
    <subcellularLocation>
        <location evidence="1">Cell envelope</location>
    </subcellularLocation>
</comment>
<dbReference type="InterPro" id="IPR004852">
    <property type="entry name" value="Di-haem_cyt_c_peroxidsae"/>
</dbReference>
<accession>A0A0H3FW45</accession>
<feature type="domain" description="Cytochrome c" evidence="7">
    <location>
        <begin position="187"/>
        <end position="319"/>
    </location>
</feature>
<dbReference type="PROSITE" id="PS51007">
    <property type="entry name" value="CYTC"/>
    <property type="match status" value="2"/>
</dbReference>